<dbReference type="RefSeq" id="WP_282516801.1">
    <property type="nucleotide sequence ID" value="NZ_JASCIR010000045.1"/>
</dbReference>
<sequence length="112" mass="11403">MATTMQVSPSTVALPVHAAWGGAAGLVGGIGMGIWMGIWMSVSRPMTDTAVITVITMVASVSSMARCGALVGAWLLVGRSLPALLPKLRRAPGVTRTLPSVALFGAAALTTR</sequence>
<protein>
    <recommendedName>
        <fullName evidence="4">Sulfite exporter TauE/SafE family protein</fullName>
    </recommendedName>
</protein>
<evidence type="ECO:0008006" key="4">
    <source>
        <dbReference type="Google" id="ProtNLM"/>
    </source>
</evidence>
<gene>
    <name evidence="2" type="ORF">QIS99_29630</name>
</gene>
<evidence type="ECO:0000313" key="3">
    <source>
        <dbReference type="Proteomes" id="UP001224661"/>
    </source>
</evidence>
<evidence type="ECO:0000313" key="2">
    <source>
        <dbReference type="EMBL" id="MDI3390321.1"/>
    </source>
</evidence>
<accession>A0ABT6S0V4</accession>
<feature type="transmembrane region" description="Helical" evidence="1">
    <location>
        <begin position="12"/>
        <end position="38"/>
    </location>
</feature>
<feature type="transmembrane region" description="Helical" evidence="1">
    <location>
        <begin position="50"/>
        <end position="77"/>
    </location>
</feature>
<name>A0ABT6S0V4_9ACTN</name>
<keyword evidence="1" id="KW-0812">Transmembrane</keyword>
<reference evidence="2 3" key="1">
    <citation type="submission" date="2023-05" db="EMBL/GenBank/DDBJ databases">
        <title>Draft genome sequence of Streptomyces sp. B-S-A8 isolated from a cave soil in Thailand.</title>
        <authorList>
            <person name="Chamroensaksri N."/>
            <person name="Muangham S."/>
        </authorList>
    </citation>
    <scope>NUCLEOTIDE SEQUENCE [LARGE SCALE GENOMIC DNA]</scope>
    <source>
        <strain evidence="2 3">B-S-A8</strain>
    </source>
</reference>
<dbReference type="EMBL" id="JASCIR010000045">
    <property type="protein sequence ID" value="MDI3390321.1"/>
    <property type="molecule type" value="Genomic_DNA"/>
</dbReference>
<keyword evidence="3" id="KW-1185">Reference proteome</keyword>
<proteinExistence type="predicted"/>
<keyword evidence="1" id="KW-0472">Membrane</keyword>
<dbReference type="Proteomes" id="UP001224661">
    <property type="component" value="Unassembled WGS sequence"/>
</dbReference>
<evidence type="ECO:0000256" key="1">
    <source>
        <dbReference type="SAM" id="Phobius"/>
    </source>
</evidence>
<keyword evidence="1" id="KW-1133">Transmembrane helix</keyword>
<organism evidence="2 3">
    <name type="scientific">Streptomyces solicavernae</name>
    <dbReference type="NCBI Taxonomy" id="3043614"/>
    <lineage>
        <taxon>Bacteria</taxon>
        <taxon>Bacillati</taxon>
        <taxon>Actinomycetota</taxon>
        <taxon>Actinomycetes</taxon>
        <taxon>Kitasatosporales</taxon>
        <taxon>Streptomycetaceae</taxon>
        <taxon>Streptomyces</taxon>
    </lineage>
</organism>
<comment type="caution">
    <text evidence="2">The sequence shown here is derived from an EMBL/GenBank/DDBJ whole genome shotgun (WGS) entry which is preliminary data.</text>
</comment>